<evidence type="ECO:0000313" key="3">
    <source>
        <dbReference type="Proteomes" id="UP000664620"/>
    </source>
</evidence>
<reference evidence="2" key="1">
    <citation type="submission" date="2021-03" db="EMBL/GenBank/DDBJ databases">
        <title>Molecular epidemiology and mechanisms of colistin and carbapenem resistance in Enterobacteriaceae from clinical isolates, the environment and porcine samples in Pretoria, South Africa.</title>
        <authorList>
            <person name="Bogoshi D."/>
            <person name="Mbelle N.M."/>
            <person name="Naidoo V."/>
            <person name="Osei Sekyere J."/>
        </authorList>
    </citation>
    <scope>NUCLEOTIDE SEQUENCE</scope>
    <source>
        <strain evidence="2">C034</strain>
    </source>
</reference>
<sequence length="55" mass="6301">MNENKLLGLAWISPYIIGLIVFTAFPFVSSFFLSFTEYDLMSRRYLTASKTIAIC</sequence>
<gene>
    <name evidence="2" type="ORF">J4734_10590</name>
</gene>
<keyword evidence="1" id="KW-0472">Membrane</keyword>
<evidence type="ECO:0008006" key="4">
    <source>
        <dbReference type="Google" id="ProtNLM"/>
    </source>
</evidence>
<evidence type="ECO:0000313" key="2">
    <source>
        <dbReference type="EMBL" id="MBO2029239.1"/>
    </source>
</evidence>
<organism evidence="2 3">
    <name type="scientific">Klebsiella pneumoniae</name>
    <dbReference type="NCBI Taxonomy" id="573"/>
    <lineage>
        <taxon>Bacteria</taxon>
        <taxon>Pseudomonadati</taxon>
        <taxon>Pseudomonadota</taxon>
        <taxon>Gammaproteobacteria</taxon>
        <taxon>Enterobacterales</taxon>
        <taxon>Enterobacteriaceae</taxon>
        <taxon>Klebsiella/Raoultella group</taxon>
        <taxon>Klebsiella</taxon>
        <taxon>Klebsiella pneumoniae complex</taxon>
    </lineage>
</organism>
<name>A0A939NSB0_KLEPN</name>
<protein>
    <recommendedName>
        <fullName evidence="4">ABC transporter permease</fullName>
    </recommendedName>
</protein>
<dbReference type="SUPFAM" id="SSF160964">
    <property type="entry name" value="MalF N-terminal region-like"/>
    <property type="match status" value="1"/>
</dbReference>
<evidence type="ECO:0000256" key="1">
    <source>
        <dbReference type="SAM" id="Phobius"/>
    </source>
</evidence>
<accession>A0A939NSB0</accession>
<dbReference type="Proteomes" id="UP000664620">
    <property type="component" value="Unassembled WGS sequence"/>
</dbReference>
<keyword evidence="1" id="KW-1133">Transmembrane helix</keyword>
<dbReference type="EMBL" id="JAGETO010000036">
    <property type="protein sequence ID" value="MBO2029239.1"/>
    <property type="molecule type" value="Genomic_DNA"/>
</dbReference>
<proteinExistence type="predicted"/>
<dbReference type="AlphaFoldDB" id="A0A939NSB0"/>
<comment type="caution">
    <text evidence="2">The sequence shown here is derived from an EMBL/GenBank/DDBJ whole genome shotgun (WGS) entry which is preliminary data.</text>
</comment>
<keyword evidence="1" id="KW-0812">Transmembrane</keyword>
<feature type="transmembrane region" description="Helical" evidence="1">
    <location>
        <begin position="12"/>
        <end position="35"/>
    </location>
</feature>